<dbReference type="Proteomes" id="UP001500212">
    <property type="component" value="Unassembled WGS sequence"/>
</dbReference>
<evidence type="ECO:0000313" key="1">
    <source>
        <dbReference type="EMBL" id="GAA4604363.1"/>
    </source>
</evidence>
<organism evidence="1 2">
    <name type="scientific">Actinoallomurus liliacearum</name>
    <dbReference type="NCBI Taxonomy" id="1080073"/>
    <lineage>
        <taxon>Bacteria</taxon>
        <taxon>Bacillati</taxon>
        <taxon>Actinomycetota</taxon>
        <taxon>Actinomycetes</taxon>
        <taxon>Streptosporangiales</taxon>
        <taxon>Thermomonosporaceae</taxon>
        <taxon>Actinoallomurus</taxon>
    </lineage>
</organism>
<dbReference type="InterPro" id="IPR032724">
    <property type="entry name" value="SCP1.201-like"/>
</dbReference>
<comment type="caution">
    <text evidence="1">The sequence shown here is derived from an EMBL/GenBank/DDBJ whole genome shotgun (WGS) entry which is preliminary data.</text>
</comment>
<reference evidence="2" key="1">
    <citation type="journal article" date="2019" name="Int. J. Syst. Evol. Microbiol.">
        <title>The Global Catalogue of Microorganisms (GCM) 10K type strain sequencing project: providing services to taxonomists for standard genome sequencing and annotation.</title>
        <authorList>
            <consortium name="The Broad Institute Genomics Platform"/>
            <consortium name="The Broad Institute Genome Sequencing Center for Infectious Disease"/>
            <person name="Wu L."/>
            <person name="Ma J."/>
        </authorList>
    </citation>
    <scope>NUCLEOTIDE SEQUENCE [LARGE SCALE GENOMIC DNA]</scope>
    <source>
        <strain evidence="2">JCM 17938</strain>
    </source>
</reference>
<keyword evidence="2" id="KW-1185">Reference proteome</keyword>
<dbReference type="Pfam" id="PF14428">
    <property type="entry name" value="DddA-like"/>
    <property type="match status" value="1"/>
</dbReference>
<evidence type="ECO:0000313" key="2">
    <source>
        <dbReference type="Proteomes" id="UP001500212"/>
    </source>
</evidence>
<sequence length="75" mass="8114">MPRRPRTETHVEIKLAAYMRENGIRSTTLVVNHIPCDDGPLSCDRLIPQILPAGSTMTVHGADGLVRSYQGGAAT</sequence>
<accession>A0ABP8TG04</accession>
<proteinExistence type="predicted"/>
<dbReference type="EMBL" id="BAABHJ010000004">
    <property type="protein sequence ID" value="GAA4604363.1"/>
    <property type="molecule type" value="Genomic_DNA"/>
</dbReference>
<gene>
    <name evidence="1" type="ORF">GCM10023195_14820</name>
</gene>
<name>A0ABP8TG04_9ACTN</name>
<protein>
    <submittedName>
        <fullName evidence="1">Uncharacterized protein</fullName>
    </submittedName>
</protein>